<dbReference type="EMBL" id="CM018033">
    <property type="protein sequence ID" value="KAA8545707.1"/>
    <property type="molecule type" value="Genomic_DNA"/>
</dbReference>
<accession>A0A5J5BVA8</accession>
<proteinExistence type="predicted"/>
<gene>
    <name evidence="2" type="ORF">F0562_020842</name>
</gene>
<feature type="region of interest" description="Disordered" evidence="1">
    <location>
        <begin position="1"/>
        <end position="27"/>
    </location>
</feature>
<evidence type="ECO:0000313" key="2">
    <source>
        <dbReference type="EMBL" id="KAA8545707.1"/>
    </source>
</evidence>
<evidence type="ECO:0000256" key="1">
    <source>
        <dbReference type="SAM" id="MobiDB-lite"/>
    </source>
</evidence>
<dbReference type="AlphaFoldDB" id="A0A5J5BVA8"/>
<sequence length="116" mass="12584">MSFKRSTAVSCSSSQKGAPKSPTHHRHCREVLHRCPKSSPSSSKLFIVNPCSSGPSCSSQCPLQARCCTDSPSPLSSPLHCCRRSHGHRVSSMWMQSSGITEGWAWRILASSINGQ</sequence>
<dbReference type="Proteomes" id="UP000325577">
    <property type="component" value="Linkage Group LG10"/>
</dbReference>
<evidence type="ECO:0000313" key="3">
    <source>
        <dbReference type="Proteomes" id="UP000325577"/>
    </source>
</evidence>
<keyword evidence="3" id="KW-1185">Reference proteome</keyword>
<reference evidence="2 3" key="1">
    <citation type="submission" date="2019-09" db="EMBL/GenBank/DDBJ databases">
        <title>A chromosome-level genome assembly of the Chinese tupelo Nyssa sinensis.</title>
        <authorList>
            <person name="Yang X."/>
            <person name="Kang M."/>
            <person name="Yang Y."/>
            <person name="Xiong H."/>
            <person name="Wang M."/>
            <person name="Zhang Z."/>
            <person name="Wang Z."/>
            <person name="Wu H."/>
            <person name="Ma T."/>
            <person name="Liu J."/>
            <person name="Xi Z."/>
        </authorList>
    </citation>
    <scope>NUCLEOTIDE SEQUENCE [LARGE SCALE GENOMIC DNA]</scope>
    <source>
        <strain evidence="2">J267</strain>
        <tissue evidence="2">Leaf</tissue>
    </source>
</reference>
<organism evidence="2 3">
    <name type="scientific">Nyssa sinensis</name>
    <dbReference type="NCBI Taxonomy" id="561372"/>
    <lineage>
        <taxon>Eukaryota</taxon>
        <taxon>Viridiplantae</taxon>
        <taxon>Streptophyta</taxon>
        <taxon>Embryophyta</taxon>
        <taxon>Tracheophyta</taxon>
        <taxon>Spermatophyta</taxon>
        <taxon>Magnoliopsida</taxon>
        <taxon>eudicotyledons</taxon>
        <taxon>Gunneridae</taxon>
        <taxon>Pentapetalae</taxon>
        <taxon>asterids</taxon>
        <taxon>Cornales</taxon>
        <taxon>Nyssaceae</taxon>
        <taxon>Nyssa</taxon>
    </lineage>
</organism>
<name>A0A5J5BVA8_9ASTE</name>
<protein>
    <submittedName>
        <fullName evidence="2">Uncharacterized protein</fullName>
    </submittedName>
</protein>
<feature type="compositionally biased region" description="Polar residues" evidence="1">
    <location>
        <begin position="1"/>
        <end position="16"/>
    </location>
</feature>